<evidence type="ECO:0000313" key="3">
    <source>
        <dbReference type="EMBL" id="KAJ2922406.1"/>
    </source>
</evidence>
<feature type="transmembrane region" description="Helical" evidence="2">
    <location>
        <begin position="129"/>
        <end position="155"/>
    </location>
</feature>
<feature type="region of interest" description="Disordered" evidence="1">
    <location>
        <begin position="187"/>
        <end position="218"/>
    </location>
</feature>
<feature type="region of interest" description="Disordered" evidence="1">
    <location>
        <begin position="257"/>
        <end position="281"/>
    </location>
</feature>
<dbReference type="Proteomes" id="UP001140091">
    <property type="component" value="Unassembled WGS sequence"/>
</dbReference>
<feature type="compositionally biased region" description="Polar residues" evidence="1">
    <location>
        <begin position="187"/>
        <end position="204"/>
    </location>
</feature>
<gene>
    <name evidence="3" type="ORF">H1R20_g14671</name>
</gene>
<sequence length="369" mass="39671">MFFDTTRESGEPQYVDVILADTERNNSTTLFARHDLERTPDAGFPLPETIPPGTGYIVRMVDATSSERRVLATSPAFQVYAARTPPSSSYSSSAADTTTGVVLTQSAPTSSSTSPAQASTTAETSTHKLPVAAIAGGVVGGVALLVLFFVLLYCIRKQGRPLTPEELEKKKKLKEKDIISPFIIPQSTSEQVPSNGGTTGSPTIASGAVNGHQPSDARAEKARLAMLANNANRNFFTPGAIERLPTELTANSTIGDSMHSASSVSTNDTSNPLVGAHRRKVSKSKIAEELRRERERLDKQIAELERRTSVGGSRATAVRRNNTDNDEMLAELAALREQMTLVQSRQTPVPNEPPPDYYPASIAGHSSRH</sequence>
<keyword evidence="2" id="KW-1133">Transmembrane helix</keyword>
<accession>A0A9W8ISA7</accession>
<comment type="caution">
    <text evidence="3">The sequence shown here is derived from an EMBL/GenBank/DDBJ whole genome shotgun (WGS) entry which is preliminary data.</text>
</comment>
<evidence type="ECO:0000256" key="1">
    <source>
        <dbReference type="SAM" id="MobiDB-lite"/>
    </source>
</evidence>
<keyword evidence="4" id="KW-1185">Reference proteome</keyword>
<protein>
    <submittedName>
        <fullName evidence="3">Uncharacterized protein</fullName>
    </submittedName>
</protein>
<proteinExistence type="predicted"/>
<name>A0A9W8ISA7_9AGAR</name>
<evidence type="ECO:0000256" key="2">
    <source>
        <dbReference type="SAM" id="Phobius"/>
    </source>
</evidence>
<feature type="region of interest" description="Disordered" evidence="1">
    <location>
        <begin position="103"/>
        <end position="124"/>
    </location>
</feature>
<feature type="region of interest" description="Disordered" evidence="1">
    <location>
        <begin position="342"/>
        <end position="369"/>
    </location>
</feature>
<feature type="compositionally biased region" description="Polar residues" evidence="1">
    <location>
        <begin position="257"/>
        <end position="272"/>
    </location>
</feature>
<dbReference type="AlphaFoldDB" id="A0A9W8ISA7"/>
<keyword evidence="2" id="KW-0812">Transmembrane</keyword>
<dbReference type="EMBL" id="JANBPK010001492">
    <property type="protein sequence ID" value="KAJ2922406.1"/>
    <property type="molecule type" value="Genomic_DNA"/>
</dbReference>
<evidence type="ECO:0000313" key="4">
    <source>
        <dbReference type="Proteomes" id="UP001140091"/>
    </source>
</evidence>
<organism evidence="3 4">
    <name type="scientific">Candolleomyces eurysporus</name>
    <dbReference type="NCBI Taxonomy" id="2828524"/>
    <lineage>
        <taxon>Eukaryota</taxon>
        <taxon>Fungi</taxon>
        <taxon>Dikarya</taxon>
        <taxon>Basidiomycota</taxon>
        <taxon>Agaricomycotina</taxon>
        <taxon>Agaricomycetes</taxon>
        <taxon>Agaricomycetidae</taxon>
        <taxon>Agaricales</taxon>
        <taxon>Agaricineae</taxon>
        <taxon>Psathyrellaceae</taxon>
        <taxon>Candolleomyces</taxon>
    </lineage>
</organism>
<reference evidence="3" key="1">
    <citation type="submission" date="2022-06" db="EMBL/GenBank/DDBJ databases">
        <title>Genome Sequence of Candolleomyces eurysporus.</title>
        <authorList>
            <person name="Buettner E."/>
        </authorList>
    </citation>
    <scope>NUCLEOTIDE SEQUENCE</scope>
    <source>
        <strain evidence="3">VTCC 930004</strain>
    </source>
</reference>
<keyword evidence="2" id="KW-0472">Membrane</keyword>
<dbReference type="OrthoDB" id="3068188at2759"/>
<feature type="non-terminal residue" evidence="3">
    <location>
        <position position="1"/>
    </location>
</feature>